<sequence length="146" mass="15537">MTAIISAFSPSSKVDDNQVEIAVVSAVDTQGRISRIRLSDSDIETPLSGQAQHIAKANCQDSVVVMNSKQGWIAIALLATDNTPPAANIRDNDGHIVVKGEKSVTLSTAKGTVEVHENGSIILDACEINANSERDFTLAGWPIRLN</sequence>
<organism evidence="1 2">
    <name type="scientific">Litorilituus sediminis</name>
    <dbReference type="NCBI Taxonomy" id="718192"/>
    <lineage>
        <taxon>Bacteria</taxon>
        <taxon>Pseudomonadati</taxon>
        <taxon>Pseudomonadota</taxon>
        <taxon>Gammaproteobacteria</taxon>
        <taxon>Alteromonadales</taxon>
        <taxon>Colwelliaceae</taxon>
        <taxon>Litorilituus</taxon>
    </lineage>
</organism>
<accession>A0A4P6P121</accession>
<dbReference type="RefSeq" id="WP_130599556.1">
    <property type="nucleotide sequence ID" value="NZ_CP034759.1"/>
</dbReference>
<dbReference type="Proteomes" id="UP000290244">
    <property type="component" value="Chromosome"/>
</dbReference>
<dbReference type="AlphaFoldDB" id="A0A4P6P121"/>
<protein>
    <submittedName>
        <fullName evidence="1">Uncharacterized protein</fullName>
    </submittedName>
</protein>
<evidence type="ECO:0000313" key="2">
    <source>
        <dbReference type="Proteomes" id="UP000290244"/>
    </source>
</evidence>
<dbReference type="KEGG" id="lsd:EMK97_03725"/>
<reference evidence="1 2" key="1">
    <citation type="submission" date="2018-12" db="EMBL/GenBank/DDBJ databases">
        <title>Complete genome of Litorilituus sediminis.</title>
        <authorList>
            <person name="Liu A."/>
            <person name="Rong J."/>
        </authorList>
    </citation>
    <scope>NUCLEOTIDE SEQUENCE [LARGE SCALE GENOMIC DNA]</scope>
    <source>
        <strain evidence="1 2">JCM 17549</strain>
    </source>
</reference>
<dbReference type="EMBL" id="CP034759">
    <property type="protein sequence ID" value="QBG34906.1"/>
    <property type="molecule type" value="Genomic_DNA"/>
</dbReference>
<evidence type="ECO:0000313" key="1">
    <source>
        <dbReference type="EMBL" id="QBG34906.1"/>
    </source>
</evidence>
<name>A0A4P6P121_9GAMM</name>
<keyword evidence="2" id="KW-1185">Reference proteome</keyword>
<dbReference type="OrthoDB" id="6306475at2"/>
<gene>
    <name evidence="1" type="ORF">EMK97_03725</name>
</gene>
<proteinExistence type="predicted"/>